<keyword evidence="6" id="KW-0902">Two-component regulatory system</keyword>
<protein>
    <recommendedName>
        <fullName evidence="2">histidine kinase</fullName>
        <ecNumber evidence="2">2.7.13.3</ecNumber>
    </recommendedName>
</protein>
<dbReference type="EC" id="2.7.13.3" evidence="2"/>
<dbReference type="PANTHER" id="PTHR43711">
    <property type="entry name" value="TWO-COMPONENT HISTIDINE KINASE"/>
    <property type="match status" value="1"/>
</dbReference>
<evidence type="ECO:0000313" key="11">
    <source>
        <dbReference type="Proteomes" id="UP001139409"/>
    </source>
</evidence>
<dbReference type="Gene3D" id="1.10.287.130">
    <property type="match status" value="1"/>
</dbReference>
<dbReference type="InterPro" id="IPR036890">
    <property type="entry name" value="HATPase_C_sf"/>
</dbReference>
<keyword evidence="8" id="KW-0472">Membrane</keyword>
<accession>A0A9X1HQM6</accession>
<dbReference type="EMBL" id="JAIXNE010000001">
    <property type="protein sequence ID" value="MCA6074452.1"/>
    <property type="molecule type" value="Genomic_DNA"/>
</dbReference>
<keyword evidence="7" id="KW-0175">Coiled coil</keyword>
<keyword evidence="4" id="KW-0808">Transferase</keyword>
<dbReference type="Pfam" id="PF02518">
    <property type="entry name" value="HATPase_c"/>
    <property type="match status" value="1"/>
</dbReference>
<dbReference type="GO" id="GO:0000155">
    <property type="term" value="F:phosphorelay sensor kinase activity"/>
    <property type="evidence" value="ECO:0007669"/>
    <property type="project" value="InterPro"/>
</dbReference>
<dbReference type="PROSITE" id="PS50109">
    <property type="entry name" value="HIS_KIN"/>
    <property type="match status" value="1"/>
</dbReference>
<feature type="transmembrane region" description="Helical" evidence="8">
    <location>
        <begin position="53"/>
        <end position="73"/>
    </location>
</feature>
<dbReference type="Pfam" id="PF00512">
    <property type="entry name" value="HisKA"/>
    <property type="match status" value="1"/>
</dbReference>
<evidence type="ECO:0000256" key="1">
    <source>
        <dbReference type="ARBA" id="ARBA00000085"/>
    </source>
</evidence>
<dbReference type="InterPro" id="IPR050736">
    <property type="entry name" value="Sensor_HK_Regulatory"/>
</dbReference>
<reference evidence="10" key="1">
    <citation type="submission" date="2021-09" db="EMBL/GenBank/DDBJ databases">
        <title>Fulvivirga sp. isolated from coastal sediment.</title>
        <authorList>
            <person name="Yu H."/>
        </authorList>
    </citation>
    <scope>NUCLEOTIDE SEQUENCE</scope>
    <source>
        <strain evidence="10">1062</strain>
    </source>
</reference>
<gene>
    <name evidence="10" type="ORF">LDX50_06205</name>
</gene>
<evidence type="ECO:0000259" key="9">
    <source>
        <dbReference type="PROSITE" id="PS50109"/>
    </source>
</evidence>
<evidence type="ECO:0000256" key="6">
    <source>
        <dbReference type="ARBA" id="ARBA00023012"/>
    </source>
</evidence>
<dbReference type="SUPFAM" id="SSF55874">
    <property type="entry name" value="ATPase domain of HSP90 chaperone/DNA topoisomerase II/histidine kinase"/>
    <property type="match status" value="1"/>
</dbReference>
<comment type="caution">
    <text evidence="10">The sequence shown here is derived from an EMBL/GenBank/DDBJ whole genome shotgun (WGS) entry which is preliminary data.</text>
</comment>
<dbReference type="SMART" id="SM00388">
    <property type="entry name" value="HisKA"/>
    <property type="match status" value="1"/>
</dbReference>
<dbReference type="InterPro" id="IPR036097">
    <property type="entry name" value="HisK_dim/P_sf"/>
</dbReference>
<feature type="coiled-coil region" evidence="7">
    <location>
        <begin position="107"/>
        <end position="176"/>
    </location>
</feature>
<keyword evidence="5 10" id="KW-0418">Kinase</keyword>
<keyword evidence="3" id="KW-0597">Phosphoprotein</keyword>
<dbReference type="InterPro" id="IPR005467">
    <property type="entry name" value="His_kinase_dom"/>
</dbReference>
<proteinExistence type="predicted"/>
<evidence type="ECO:0000256" key="5">
    <source>
        <dbReference type="ARBA" id="ARBA00022777"/>
    </source>
</evidence>
<dbReference type="PRINTS" id="PR00344">
    <property type="entry name" value="BCTRLSENSOR"/>
</dbReference>
<dbReference type="Gene3D" id="3.30.565.10">
    <property type="entry name" value="Histidine kinase-like ATPase, C-terminal domain"/>
    <property type="match status" value="1"/>
</dbReference>
<dbReference type="SMART" id="SM00387">
    <property type="entry name" value="HATPase_c"/>
    <property type="match status" value="1"/>
</dbReference>
<evidence type="ECO:0000313" key="10">
    <source>
        <dbReference type="EMBL" id="MCA6074452.1"/>
    </source>
</evidence>
<evidence type="ECO:0000256" key="2">
    <source>
        <dbReference type="ARBA" id="ARBA00012438"/>
    </source>
</evidence>
<dbReference type="SUPFAM" id="SSF47384">
    <property type="entry name" value="Homodimeric domain of signal transducing histidine kinase"/>
    <property type="match status" value="1"/>
</dbReference>
<feature type="transmembrane region" description="Helical" evidence="8">
    <location>
        <begin position="85"/>
        <end position="105"/>
    </location>
</feature>
<name>A0A9X1HQM6_9BACT</name>
<feature type="domain" description="Histidine kinase" evidence="9">
    <location>
        <begin position="134"/>
        <end position="352"/>
    </location>
</feature>
<dbReference type="FunFam" id="3.30.565.10:FF:000006">
    <property type="entry name" value="Sensor histidine kinase WalK"/>
    <property type="match status" value="1"/>
</dbReference>
<dbReference type="AlphaFoldDB" id="A0A9X1HQM6"/>
<comment type="catalytic activity">
    <reaction evidence="1">
        <text>ATP + protein L-histidine = ADP + protein N-phospho-L-histidine.</text>
        <dbReference type="EC" id="2.7.13.3"/>
    </reaction>
</comment>
<feature type="transmembrane region" description="Helical" evidence="8">
    <location>
        <begin position="12"/>
        <end position="32"/>
    </location>
</feature>
<dbReference type="CDD" id="cd00082">
    <property type="entry name" value="HisKA"/>
    <property type="match status" value="1"/>
</dbReference>
<sequence>MSPTLAISNRMVLVLITLPAIFLISVVDYLTGSEMSFSIFYLIPLVWMASSRFASRSIIFIMSFIASVCWLYVDQATNEYSMSFLPYWNATVRLIIFAGFGWLLYANRLKQQDLQTANQRLSELNNEKNKFLGMAAHDLRNPIGGINGLSEIMMMKETTEDERSEILRMIKKLSENMLQLITNLLDVSKIESGNLELHKRFQDINQFLREQCEMNQLMANRKEIKINMIFEQEPIFTTFDANYLSQVVNNLLSNAIKYSQRGSLITIRVARIEEMRVRVEFEDQGRGIRAEEQKKLFNYFQRTSTIPTEGEQSTGLGLAIAKKIITEHLGTIGLKKSNESGSVFFFELPYGIDIQEVITSE</sequence>
<evidence type="ECO:0000256" key="3">
    <source>
        <dbReference type="ARBA" id="ARBA00022553"/>
    </source>
</evidence>
<dbReference type="RefSeq" id="WP_225697544.1">
    <property type="nucleotide sequence ID" value="NZ_JAIXNE010000001.1"/>
</dbReference>
<dbReference type="InterPro" id="IPR003661">
    <property type="entry name" value="HisK_dim/P_dom"/>
</dbReference>
<keyword evidence="11" id="KW-1185">Reference proteome</keyword>
<evidence type="ECO:0000256" key="8">
    <source>
        <dbReference type="SAM" id="Phobius"/>
    </source>
</evidence>
<dbReference type="PANTHER" id="PTHR43711:SF1">
    <property type="entry name" value="HISTIDINE KINASE 1"/>
    <property type="match status" value="1"/>
</dbReference>
<dbReference type="InterPro" id="IPR004358">
    <property type="entry name" value="Sig_transdc_His_kin-like_C"/>
</dbReference>
<evidence type="ECO:0000256" key="4">
    <source>
        <dbReference type="ARBA" id="ARBA00022679"/>
    </source>
</evidence>
<keyword evidence="8" id="KW-0812">Transmembrane</keyword>
<organism evidence="10 11">
    <name type="scientific">Fulvivirga sedimenti</name>
    <dbReference type="NCBI Taxonomy" id="2879465"/>
    <lineage>
        <taxon>Bacteria</taxon>
        <taxon>Pseudomonadati</taxon>
        <taxon>Bacteroidota</taxon>
        <taxon>Cytophagia</taxon>
        <taxon>Cytophagales</taxon>
        <taxon>Fulvivirgaceae</taxon>
        <taxon>Fulvivirga</taxon>
    </lineage>
</organism>
<evidence type="ECO:0000256" key="7">
    <source>
        <dbReference type="SAM" id="Coils"/>
    </source>
</evidence>
<dbReference type="Proteomes" id="UP001139409">
    <property type="component" value="Unassembled WGS sequence"/>
</dbReference>
<dbReference type="InterPro" id="IPR003594">
    <property type="entry name" value="HATPase_dom"/>
</dbReference>
<keyword evidence="8" id="KW-1133">Transmembrane helix</keyword>